<dbReference type="InterPro" id="IPR000210">
    <property type="entry name" value="BTB/POZ_dom"/>
</dbReference>
<proteinExistence type="predicted"/>
<dbReference type="SUPFAM" id="SSF54695">
    <property type="entry name" value="POZ domain"/>
    <property type="match status" value="1"/>
</dbReference>
<feature type="domain" description="BTB" evidence="2">
    <location>
        <begin position="117"/>
        <end position="220"/>
    </location>
</feature>
<feature type="compositionally biased region" description="Pro residues" evidence="1">
    <location>
        <begin position="1"/>
        <end position="15"/>
    </location>
</feature>
<evidence type="ECO:0000313" key="3">
    <source>
        <dbReference type="EMBL" id="KIJ34282.1"/>
    </source>
</evidence>
<dbReference type="Proteomes" id="UP000054279">
    <property type="component" value="Unassembled WGS sequence"/>
</dbReference>
<organism evidence="3 4">
    <name type="scientific">Sphaerobolus stellatus (strain SS14)</name>
    <dbReference type="NCBI Taxonomy" id="990650"/>
    <lineage>
        <taxon>Eukaryota</taxon>
        <taxon>Fungi</taxon>
        <taxon>Dikarya</taxon>
        <taxon>Basidiomycota</taxon>
        <taxon>Agaricomycotina</taxon>
        <taxon>Agaricomycetes</taxon>
        <taxon>Phallomycetidae</taxon>
        <taxon>Geastrales</taxon>
        <taxon>Sphaerobolaceae</taxon>
        <taxon>Sphaerobolus</taxon>
    </lineage>
</organism>
<sequence length="357" mass="40442">MSPPPPTPVSNPPSPNFWKPSLTTPFEEELGTILPPDDLMLRSPASTHALPVPDSPPSLTHSPAPISRQPTPPPPEEEWATRPPSLLNEDIRRLLDPIEVPTVAVERNSMYYLDDGVVFQAGNTYFRVPRYMLLQESENFKDQYNLPPAGDWTSPGTSDSNPVILEGVDAVDFFRLLCLLYPKTVPSQPIIDTWSEKQWKSIMTLASRWNMANIRSLAVERLSACASSITKLHLGKQYYVSKWVREGYLELCIRKNPIAEDEASKLDWRELVKIAAARERIRLEAMERIITDWQWVSTKYGYCKKFVEAEAPVSEANMPSKNRLIHEILDEIFQLEDSAEGLESRSGSETGSTMFRI</sequence>
<dbReference type="InterPro" id="IPR011333">
    <property type="entry name" value="SKP1/BTB/POZ_sf"/>
</dbReference>
<dbReference type="EMBL" id="KN837201">
    <property type="protein sequence ID" value="KIJ34282.1"/>
    <property type="molecule type" value="Genomic_DNA"/>
</dbReference>
<reference evidence="3 4" key="1">
    <citation type="submission" date="2014-06" db="EMBL/GenBank/DDBJ databases">
        <title>Evolutionary Origins and Diversification of the Mycorrhizal Mutualists.</title>
        <authorList>
            <consortium name="DOE Joint Genome Institute"/>
            <consortium name="Mycorrhizal Genomics Consortium"/>
            <person name="Kohler A."/>
            <person name="Kuo A."/>
            <person name="Nagy L.G."/>
            <person name="Floudas D."/>
            <person name="Copeland A."/>
            <person name="Barry K.W."/>
            <person name="Cichocki N."/>
            <person name="Veneault-Fourrey C."/>
            <person name="LaButti K."/>
            <person name="Lindquist E.A."/>
            <person name="Lipzen A."/>
            <person name="Lundell T."/>
            <person name="Morin E."/>
            <person name="Murat C."/>
            <person name="Riley R."/>
            <person name="Ohm R."/>
            <person name="Sun H."/>
            <person name="Tunlid A."/>
            <person name="Henrissat B."/>
            <person name="Grigoriev I.V."/>
            <person name="Hibbett D.S."/>
            <person name="Martin F."/>
        </authorList>
    </citation>
    <scope>NUCLEOTIDE SEQUENCE [LARGE SCALE GENOMIC DNA]</scope>
    <source>
        <strain evidence="3 4">SS14</strain>
    </source>
</reference>
<dbReference type="HOGENOM" id="CLU_776521_0_0_1"/>
<gene>
    <name evidence="3" type="ORF">M422DRAFT_263596</name>
</gene>
<dbReference type="OrthoDB" id="2367075at2759"/>
<dbReference type="Gene3D" id="3.30.710.10">
    <property type="entry name" value="Potassium Channel Kv1.1, Chain A"/>
    <property type="match status" value="1"/>
</dbReference>
<feature type="region of interest" description="Disordered" evidence="1">
    <location>
        <begin position="1"/>
        <end position="24"/>
    </location>
</feature>
<dbReference type="AlphaFoldDB" id="A0A0C9UYA3"/>
<name>A0A0C9UYA3_SPHS4</name>
<protein>
    <recommendedName>
        <fullName evidence="2">BTB domain-containing protein</fullName>
    </recommendedName>
</protein>
<feature type="region of interest" description="Disordered" evidence="1">
    <location>
        <begin position="36"/>
        <end position="83"/>
    </location>
</feature>
<evidence type="ECO:0000256" key="1">
    <source>
        <dbReference type="SAM" id="MobiDB-lite"/>
    </source>
</evidence>
<dbReference type="Pfam" id="PF00651">
    <property type="entry name" value="BTB"/>
    <property type="match status" value="1"/>
</dbReference>
<accession>A0A0C9UYA3</accession>
<keyword evidence="4" id="KW-1185">Reference proteome</keyword>
<evidence type="ECO:0000259" key="2">
    <source>
        <dbReference type="Pfam" id="PF00651"/>
    </source>
</evidence>
<evidence type="ECO:0000313" key="4">
    <source>
        <dbReference type="Proteomes" id="UP000054279"/>
    </source>
</evidence>